<proteinExistence type="predicted"/>
<sequence length="63" mass="6661">MGIAKILSQNAGALGQLLARRAVGPIEHITWTVSKLTHGLDPTALTTLSYPGLSLLVQNNQIP</sequence>
<reference evidence="1 2" key="1">
    <citation type="journal article" date="2012" name="Eukaryot. Cell">
        <title>Genome sequence of the fungus Glarea lozoyensis: the first genome sequence of a species from the Helotiaceae family.</title>
        <authorList>
            <person name="Youssar L."/>
            <person name="Gruening B.A."/>
            <person name="Erxleben A."/>
            <person name="Guenther S."/>
            <person name="Huettel W."/>
        </authorList>
    </citation>
    <scope>NUCLEOTIDE SEQUENCE [LARGE SCALE GENOMIC DNA]</scope>
    <source>
        <strain evidence="2">ATCC 74030 / MF5533</strain>
    </source>
</reference>
<evidence type="ECO:0000313" key="2">
    <source>
        <dbReference type="Proteomes" id="UP000005446"/>
    </source>
</evidence>
<keyword evidence="2" id="KW-1185">Reference proteome</keyword>
<dbReference type="InParanoid" id="H0EWM5"/>
<comment type="caution">
    <text evidence="1">The sequence shown here is derived from an EMBL/GenBank/DDBJ whole genome shotgun (WGS) entry which is preliminary data.</text>
</comment>
<dbReference type="Proteomes" id="UP000005446">
    <property type="component" value="Unassembled WGS sequence"/>
</dbReference>
<evidence type="ECO:0000313" key="1">
    <source>
        <dbReference type="EMBL" id="EHK97055.1"/>
    </source>
</evidence>
<accession>H0EWM5</accession>
<dbReference type="AlphaFoldDB" id="H0EWM5"/>
<name>H0EWM5_GLAL7</name>
<gene>
    <name evidence="1" type="ORF">M7I_7195</name>
</gene>
<organism evidence="1 2">
    <name type="scientific">Glarea lozoyensis (strain ATCC 74030 / MF5533)</name>
    <dbReference type="NCBI Taxonomy" id="1104152"/>
    <lineage>
        <taxon>Eukaryota</taxon>
        <taxon>Fungi</taxon>
        <taxon>Dikarya</taxon>
        <taxon>Ascomycota</taxon>
        <taxon>Pezizomycotina</taxon>
        <taxon>Leotiomycetes</taxon>
        <taxon>Helotiales</taxon>
        <taxon>Helotiaceae</taxon>
        <taxon>Glarea</taxon>
    </lineage>
</organism>
<protein>
    <submittedName>
        <fullName evidence="1">Uncharacterized protein</fullName>
    </submittedName>
</protein>
<dbReference type="HOGENOM" id="CLU_2885983_0_0_1"/>
<dbReference type="EMBL" id="AGUE01000211">
    <property type="protein sequence ID" value="EHK97055.1"/>
    <property type="molecule type" value="Genomic_DNA"/>
</dbReference>